<protein>
    <submittedName>
        <fullName evidence="2">Uncharacterized protein</fullName>
    </submittedName>
</protein>
<keyword evidence="1" id="KW-1185">Reference proteome</keyword>
<evidence type="ECO:0000313" key="1">
    <source>
        <dbReference type="Proteomes" id="UP000887560"/>
    </source>
</evidence>
<proteinExistence type="predicted"/>
<dbReference type="Proteomes" id="UP000887560">
    <property type="component" value="Unplaced"/>
</dbReference>
<name>A0A915PBK6_9BILA</name>
<dbReference type="WBParaSite" id="scf7180000424450.g13138">
    <property type="protein sequence ID" value="scf7180000424450.g13138"/>
    <property type="gene ID" value="scf7180000424450.g13138"/>
</dbReference>
<reference evidence="2" key="1">
    <citation type="submission" date="2022-11" db="UniProtKB">
        <authorList>
            <consortium name="WormBaseParasite"/>
        </authorList>
    </citation>
    <scope>IDENTIFICATION</scope>
</reference>
<organism evidence="1 2">
    <name type="scientific">Meloidogyne floridensis</name>
    <dbReference type="NCBI Taxonomy" id="298350"/>
    <lineage>
        <taxon>Eukaryota</taxon>
        <taxon>Metazoa</taxon>
        <taxon>Ecdysozoa</taxon>
        <taxon>Nematoda</taxon>
        <taxon>Chromadorea</taxon>
        <taxon>Rhabditida</taxon>
        <taxon>Tylenchina</taxon>
        <taxon>Tylenchomorpha</taxon>
        <taxon>Tylenchoidea</taxon>
        <taxon>Meloidogynidae</taxon>
        <taxon>Meloidogyninae</taxon>
        <taxon>Meloidogyne</taxon>
    </lineage>
</organism>
<evidence type="ECO:0000313" key="2">
    <source>
        <dbReference type="WBParaSite" id="scf7180000424450.g13138"/>
    </source>
</evidence>
<sequence length="279" mass="32652">MSSSSNSSTDHHSKWTPTGRCPCGGRFDNYEIYKIEWTSHSITHHAVRLYVYCRKCGGNLHLTCELTKSGPEMRWGYYARYISYKGSKEFKQRLSYNMMVKIFGGMWYLRDANCQNWAKDFYGELCDWGCSSNNYYAVSIVWSTHCMGEFLRGVWDGVREFMKNATFGFSAEFNGGLKEYSHDAILIVIKCKNCDRGMLLTCDLGRNGKEKRWGYYDMYLDMRFKRILKPSLPYSKLVQVFNGMWEKYGLINWNCSHWAGEFFEKVINLCDSTEELILP</sequence>
<dbReference type="AlphaFoldDB" id="A0A915PBK6"/>
<accession>A0A915PBK6</accession>